<comment type="caution">
    <text evidence="3">The sequence shown here is derived from an EMBL/GenBank/DDBJ whole genome shotgun (WGS) entry which is preliminary data.</text>
</comment>
<feature type="domain" description="Cytochrome c assembly protein" evidence="2">
    <location>
        <begin position="66"/>
        <end position="186"/>
    </location>
</feature>
<dbReference type="Pfam" id="PF01578">
    <property type="entry name" value="Cytochrom_C_asm"/>
    <property type="match status" value="1"/>
</dbReference>
<keyword evidence="1" id="KW-0472">Membrane</keyword>
<dbReference type="InterPro" id="IPR052372">
    <property type="entry name" value="YpjD/HemX"/>
</dbReference>
<dbReference type="PANTHER" id="PTHR38034:SF1">
    <property type="entry name" value="INNER MEMBRANE PROTEIN YPJD"/>
    <property type="match status" value="1"/>
</dbReference>
<feature type="transmembrane region" description="Helical" evidence="1">
    <location>
        <begin position="37"/>
        <end position="58"/>
    </location>
</feature>
<evidence type="ECO:0000259" key="2">
    <source>
        <dbReference type="Pfam" id="PF01578"/>
    </source>
</evidence>
<dbReference type="EMBL" id="LAZR01009662">
    <property type="protein sequence ID" value="KKM71322.1"/>
    <property type="molecule type" value="Genomic_DNA"/>
</dbReference>
<keyword evidence="1" id="KW-0812">Transmembrane</keyword>
<feature type="transmembrane region" description="Helical" evidence="1">
    <location>
        <begin position="97"/>
        <end position="115"/>
    </location>
</feature>
<feature type="non-terminal residue" evidence="3">
    <location>
        <position position="187"/>
    </location>
</feature>
<dbReference type="GO" id="GO:0017004">
    <property type="term" value="P:cytochrome complex assembly"/>
    <property type="evidence" value="ECO:0007669"/>
    <property type="project" value="InterPro"/>
</dbReference>
<evidence type="ECO:0000313" key="3">
    <source>
        <dbReference type="EMBL" id="KKM71322.1"/>
    </source>
</evidence>
<protein>
    <recommendedName>
        <fullName evidence="2">Cytochrome c assembly protein domain-containing protein</fullName>
    </recommendedName>
</protein>
<keyword evidence="1" id="KW-1133">Transmembrane helix</keyword>
<gene>
    <name evidence="3" type="ORF">LCGC14_1431860</name>
</gene>
<feature type="transmembrane region" description="Helical" evidence="1">
    <location>
        <begin position="73"/>
        <end position="90"/>
    </location>
</feature>
<proteinExistence type="predicted"/>
<dbReference type="PANTHER" id="PTHR38034">
    <property type="entry name" value="INNER MEMBRANE PROTEIN YPJD"/>
    <property type="match status" value="1"/>
</dbReference>
<reference evidence="3" key="1">
    <citation type="journal article" date="2015" name="Nature">
        <title>Complex archaea that bridge the gap between prokaryotes and eukaryotes.</title>
        <authorList>
            <person name="Spang A."/>
            <person name="Saw J.H."/>
            <person name="Jorgensen S.L."/>
            <person name="Zaremba-Niedzwiedzka K."/>
            <person name="Martijn J."/>
            <person name="Lind A.E."/>
            <person name="van Eijk R."/>
            <person name="Schleper C."/>
            <person name="Guy L."/>
            <person name="Ettema T.J."/>
        </authorList>
    </citation>
    <scope>NUCLEOTIDE SEQUENCE</scope>
</reference>
<accession>A0A0F9MQ57</accession>
<dbReference type="AlphaFoldDB" id="A0A0F9MQ57"/>
<name>A0A0F9MQ57_9ZZZZ</name>
<dbReference type="InterPro" id="IPR002541">
    <property type="entry name" value="Cyt_c_assembly"/>
</dbReference>
<dbReference type="GO" id="GO:0020037">
    <property type="term" value="F:heme binding"/>
    <property type="evidence" value="ECO:0007669"/>
    <property type="project" value="InterPro"/>
</dbReference>
<organism evidence="3">
    <name type="scientific">marine sediment metagenome</name>
    <dbReference type="NCBI Taxonomy" id="412755"/>
    <lineage>
        <taxon>unclassified sequences</taxon>
        <taxon>metagenomes</taxon>
        <taxon>ecological metagenomes</taxon>
    </lineage>
</organism>
<feature type="transmembrane region" description="Helical" evidence="1">
    <location>
        <begin position="127"/>
        <end position="154"/>
    </location>
</feature>
<feature type="transmembrane region" description="Helical" evidence="1">
    <location>
        <begin position="6"/>
        <end position="25"/>
    </location>
</feature>
<evidence type="ECO:0000256" key="1">
    <source>
        <dbReference type="SAM" id="Phobius"/>
    </source>
</evidence>
<sequence length="187" mass="21347">MINSIQSIFIGAVFFYFLDSIWEIGSIFRLEKFSKRLANFFILTGLCLHSAFLIILSIKSKNLPISTLFESSVFFLFLIVLIAVITKYIYKLPSLTPFVMAIVTVFCIASIALIRNDLILSGDLAKFWQIVHIIPIFLGYAAFTVSFILSIMYLTQERQLKTKNFGSLFNSLPSLETLDNLMWKTIT</sequence>